<dbReference type="AlphaFoldDB" id="A0A162FB72"/>
<dbReference type="InterPro" id="IPR052767">
    <property type="entry name" value="Bact_com_dev_regulator"/>
</dbReference>
<proteinExistence type="predicted"/>
<reference evidence="1" key="1">
    <citation type="submission" date="2016-02" db="EMBL/GenBank/DDBJ databases">
        <title>Genome sequence of Bacillus trypoxylicola KCTC 13244(T).</title>
        <authorList>
            <person name="Jeong H."/>
            <person name="Park S.-H."/>
            <person name="Choi S.-K."/>
        </authorList>
    </citation>
    <scope>NUCLEOTIDE SEQUENCE [LARGE SCALE GENOMIC DNA]</scope>
    <source>
        <strain evidence="1">KCTC 13244</strain>
    </source>
</reference>
<dbReference type="Proteomes" id="UP000075806">
    <property type="component" value="Unassembled WGS sequence"/>
</dbReference>
<evidence type="ECO:0000313" key="2">
    <source>
        <dbReference type="Proteomes" id="UP000075806"/>
    </source>
</evidence>
<keyword evidence="2" id="KW-1185">Reference proteome</keyword>
<protein>
    <submittedName>
        <fullName evidence="1">Regulator</fullName>
    </submittedName>
</protein>
<dbReference type="InterPro" id="IPR010368">
    <property type="entry name" value="Com_YlbF"/>
</dbReference>
<dbReference type="STRING" id="519424.AZF04_02350"/>
<name>A0A162FB72_9BACI</name>
<dbReference type="PANTHER" id="PTHR38448:SF2">
    <property type="entry name" value="REGULATORY PROTEIN YLBF"/>
    <property type="match status" value="1"/>
</dbReference>
<dbReference type="Gene3D" id="1.20.1500.10">
    <property type="entry name" value="YheA/YmcA-like"/>
    <property type="match status" value="1"/>
</dbReference>
<dbReference type="PANTHER" id="PTHR38448">
    <property type="entry name" value="REGULATORY PROTEIN YLBF-RELATED"/>
    <property type="match status" value="1"/>
</dbReference>
<dbReference type="RefSeq" id="WP_061947384.1">
    <property type="nucleotide sequence ID" value="NZ_LTAO01000001.1"/>
</dbReference>
<sequence>MLATMTWMDLIDCSSDLSQAITESDVYADYISKKKQLQDDQEVQKVIYEFNQMKDQYEEVQRFGKYHPDYKEISTTIRQKKRELDLHPLVTDFKKAEKELEQLLNEISGILAHSISHTIKVPTGNPYFDQMSCSGGCGSGGSCSCSA</sequence>
<accession>A0A162FB72</accession>
<evidence type="ECO:0000313" key="1">
    <source>
        <dbReference type="EMBL" id="KYG35200.1"/>
    </source>
</evidence>
<dbReference type="SUPFAM" id="SSF158622">
    <property type="entry name" value="YheA/YmcA-like"/>
    <property type="match status" value="1"/>
</dbReference>
<comment type="caution">
    <text evidence="1">The sequence shown here is derived from an EMBL/GenBank/DDBJ whole genome shotgun (WGS) entry which is preliminary data.</text>
</comment>
<dbReference type="InterPro" id="IPR023378">
    <property type="entry name" value="YheA/YmcA-like_dom_sf"/>
</dbReference>
<dbReference type="EMBL" id="LTAO01000001">
    <property type="protein sequence ID" value="KYG35200.1"/>
    <property type="molecule type" value="Genomic_DNA"/>
</dbReference>
<gene>
    <name evidence="1" type="ORF">AZF04_02350</name>
</gene>
<organism evidence="1 2">
    <name type="scientific">Alkalihalobacillus trypoxylicola</name>
    <dbReference type="NCBI Taxonomy" id="519424"/>
    <lineage>
        <taxon>Bacteria</taxon>
        <taxon>Bacillati</taxon>
        <taxon>Bacillota</taxon>
        <taxon>Bacilli</taxon>
        <taxon>Bacillales</taxon>
        <taxon>Bacillaceae</taxon>
        <taxon>Alkalihalobacillus</taxon>
    </lineage>
</organism>
<dbReference type="Pfam" id="PF06133">
    <property type="entry name" value="Com_YlbF"/>
    <property type="match status" value="1"/>
</dbReference>